<evidence type="ECO:0000313" key="2">
    <source>
        <dbReference type="Proteomes" id="UP000694941"/>
    </source>
</evidence>
<keyword evidence="1" id="KW-0732">Signal</keyword>
<dbReference type="GeneID" id="106472839"/>
<proteinExistence type="predicted"/>
<dbReference type="PANTHER" id="PTHR11008:SF9">
    <property type="entry name" value="PROTEIN TAKEOUT-LIKE PROTEIN"/>
    <property type="match status" value="1"/>
</dbReference>
<dbReference type="Gene3D" id="3.15.10.30">
    <property type="entry name" value="Haemolymph juvenile hormone binding protein"/>
    <property type="match status" value="1"/>
</dbReference>
<name>A0ABM1BUK3_LIMPO</name>
<gene>
    <name evidence="3" type="primary">LOC106472839</name>
</gene>
<feature type="signal peptide" evidence="1">
    <location>
        <begin position="1"/>
        <end position="17"/>
    </location>
</feature>
<dbReference type="RefSeq" id="XP_013788960.1">
    <property type="nucleotide sequence ID" value="XM_013933506.2"/>
</dbReference>
<protein>
    <submittedName>
        <fullName evidence="3">Uncharacterized protein LOC106472839</fullName>
    </submittedName>
</protein>
<dbReference type="Proteomes" id="UP000694941">
    <property type="component" value="Unplaced"/>
</dbReference>
<dbReference type="PANTHER" id="PTHR11008">
    <property type="entry name" value="PROTEIN TAKEOUT-LIKE PROTEIN"/>
    <property type="match status" value="1"/>
</dbReference>
<feature type="chain" id="PRO_5045667375" evidence="1">
    <location>
        <begin position="18"/>
        <end position="260"/>
    </location>
</feature>
<dbReference type="InterPro" id="IPR010562">
    <property type="entry name" value="Haemolymph_juvenile_hormone-bd"/>
</dbReference>
<organism evidence="2 3">
    <name type="scientific">Limulus polyphemus</name>
    <name type="common">Atlantic horseshoe crab</name>
    <dbReference type="NCBI Taxonomy" id="6850"/>
    <lineage>
        <taxon>Eukaryota</taxon>
        <taxon>Metazoa</taxon>
        <taxon>Ecdysozoa</taxon>
        <taxon>Arthropoda</taxon>
        <taxon>Chelicerata</taxon>
        <taxon>Merostomata</taxon>
        <taxon>Xiphosura</taxon>
        <taxon>Limulidae</taxon>
        <taxon>Limulus</taxon>
    </lineage>
</organism>
<sequence>MKIFVLFSLLFLPLCCPSKHRILYRKNLVARGVHGRREMVLRTVKSDQAFSDYMKKIIGNFRVLMRTGSDELHLPVLDPLKLPNKNINKNNHGTRIRAQLKNLKISGLSQIQISTLQADVRNLKLELGLLIPNLSVTGTYFLDGIVARLFPLNGNGKFQVTATNAKIYGAAVLILTSGGTIQLDNVDLDIDFRAIGVRFDNLLGGGPFGAFLNKLMTSFGHKIFNVFKGHLIEKLETSFKKSVNRDLAKVKFANIIQGKL</sequence>
<dbReference type="Pfam" id="PF06585">
    <property type="entry name" value="JHBP"/>
    <property type="match status" value="1"/>
</dbReference>
<evidence type="ECO:0000256" key="1">
    <source>
        <dbReference type="SAM" id="SignalP"/>
    </source>
</evidence>
<dbReference type="SMART" id="SM00700">
    <property type="entry name" value="JHBP"/>
    <property type="match status" value="1"/>
</dbReference>
<dbReference type="InterPro" id="IPR038606">
    <property type="entry name" value="To_sf"/>
</dbReference>
<evidence type="ECO:0000313" key="3">
    <source>
        <dbReference type="RefSeq" id="XP_013788960.1"/>
    </source>
</evidence>
<accession>A0ABM1BUK3</accession>
<keyword evidence="2" id="KW-1185">Reference proteome</keyword>
<reference evidence="3" key="1">
    <citation type="submission" date="2025-08" db="UniProtKB">
        <authorList>
            <consortium name="RefSeq"/>
        </authorList>
    </citation>
    <scope>IDENTIFICATION</scope>
    <source>
        <tissue evidence="3">Muscle</tissue>
    </source>
</reference>